<proteinExistence type="predicted"/>
<accession>A0A1B1A0I7</accession>
<sequence length="96" mass="10623">MLKAKGDAPIATTLAAQTVLRLRYRIGQHLFLDKKLSNRGHGDRSFGEAPVDYRRDNGADHFTYMDSPPPGAVDAHPDRAAFLRELASDLRAFAKS</sequence>
<reference evidence="1 2" key="1">
    <citation type="journal article" date="2016" name="ISME J.">
        <title>Global occurrence and heterogeneity of the Roseobacter-clade species Ruegeria mobilis.</title>
        <authorList>
            <person name="Sonnenschein E."/>
            <person name="Gram L."/>
        </authorList>
    </citation>
    <scope>NUCLEOTIDE SEQUENCE [LARGE SCALE GENOMIC DNA]</scope>
    <source>
        <strain evidence="1 2">F1926</strain>
    </source>
</reference>
<dbReference type="EMBL" id="CP015230">
    <property type="protein sequence ID" value="ANP40109.1"/>
    <property type="molecule type" value="Genomic_DNA"/>
</dbReference>
<dbReference type="RefSeq" id="WP_005638400.1">
    <property type="nucleotide sequence ID" value="NZ_CP015230.1"/>
</dbReference>
<dbReference type="GeneID" id="28249156"/>
<gene>
    <name evidence="1" type="ORF">K529_004950</name>
</gene>
<dbReference type="KEGG" id="rmb:K529_004950"/>
<name>A0A1B1A0I7_9RHOB</name>
<organism evidence="1 2">
    <name type="scientific">Tritonibacter mobilis F1926</name>
    <dbReference type="NCBI Taxonomy" id="1265309"/>
    <lineage>
        <taxon>Bacteria</taxon>
        <taxon>Pseudomonadati</taxon>
        <taxon>Pseudomonadota</taxon>
        <taxon>Alphaproteobacteria</taxon>
        <taxon>Rhodobacterales</taxon>
        <taxon>Paracoccaceae</taxon>
        <taxon>Tritonibacter</taxon>
    </lineage>
</organism>
<dbReference type="AlphaFoldDB" id="A0A1B1A0I7"/>
<protein>
    <submittedName>
        <fullName evidence="1">Uncharacterized protein</fullName>
    </submittedName>
</protein>
<evidence type="ECO:0000313" key="1">
    <source>
        <dbReference type="EMBL" id="ANP40109.1"/>
    </source>
</evidence>
<dbReference type="OrthoDB" id="9814760at2"/>
<evidence type="ECO:0000313" key="2">
    <source>
        <dbReference type="Proteomes" id="UP000013243"/>
    </source>
</evidence>
<dbReference type="Proteomes" id="UP000013243">
    <property type="component" value="Chromosome"/>
</dbReference>